<name>A0A916W1H0_9BACT</name>
<dbReference type="RefSeq" id="WP_188757920.1">
    <property type="nucleotide sequence ID" value="NZ_BMJB01000001.1"/>
</dbReference>
<evidence type="ECO:0000313" key="4">
    <source>
        <dbReference type="EMBL" id="GGA58252.1"/>
    </source>
</evidence>
<accession>A0A916W1H0</accession>
<dbReference type="Pfam" id="PF13194">
    <property type="entry name" value="DUF4010"/>
    <property type="match status" value="1"/>
</dbReference>
<dbReference type="InterPro" id="IPR049177">
    <property type="entry name" value="MgtC_SapB_SrpB_YhiD_N"/>
</dbReference>
<reference evidence="4" key="2">
    <citation type="submission" date="2020-09" db="EMBL/GenBank/DDBJ databases">
        <authorList>
            <person name="Sun Q."/>
            <person name="Zhou Y."/>
        </authorList>
    </citation>
    <scope>NUCLEOTIDE SEQUENCE</scope>
    <source>
        <strain evidence="4">CGMCC 1.15447</strain>
    </source>
</reference>
<comment type="caution">
    <text evidence="4">The sequence shown here is derived from an EMBL/GenBank/DDBJ whole genome shotgun (WGS) entry which is preliminary data.</text>
</comment>
<dbReference type="InterPro" id="IPR025105">
    <property type="entry name" value="DUF4010"/>
</dbReference>
<feature type="transmembrane region" description="Helical" evidence="1">
    <location>
        <begin position="64"/>
        <end position="82"/>
    </location>
</feature>
<keyword evidence="1" id="KW-0812">Transmembrane</keyword>
<feature type="transmembrane region" description="Helical" evidence="1">
    <location>
        <begin position="176"/>
        <end position="193"/>
    </location>
</feature>
<feature type="transmembrane region" description="Helical" evidence="1">
    <location>
        <begin position="236"/>
        <end position="260"/>
    </location>
</feature>
<feature type="transmembrane region" description="Helical" evidence="1">
    <location>
        <begin position="146"/>
        <end position="164"/>
    </location>
</feature>
<dbReference type="Pfam" id="PF02308">
    <property type="entry name" value="MgtC"/>
    <property type="match status" value="1"/>
</dbReference>
<sequence>MQLLKELPPEAIKVVLVLFLSFLIGLEREEHKAGGGYTFGGIRTFPLIGLIGYSLALLSGTQLLPLTVGFLVVAAFLLLSYWHKLAQSELAGATTEISGLTTFLVGALVSYNHLWIATTLAVASLLLLDLKSALEKLAARTPPAEILTFAKFLLLSAVILPILPNHEYGPFHINPFKTWMVVVAISAISYGSYVLQKIAKGQGGIVLASLLGGAYSSTVTTVVLAKQSKKENQPNLFAGGILMASGVMYLRLTALLALFNRQLRDALWMPLITLAVVACIFGWLWTRRTKSVTVQQNQEPKNPLELTTAFLFALLFLAMLIITQLAVRYLGKAGVDVLAAVMGVSDVDPFIMGLTQAAGTITAVKVAAGAILIAASSNNIIKGIYAYSLADRPTGRRALIFLAALALAGLLPLIWLA</sequence>
<feature type="transmembrane region" description="Helical" evidence="1">
    <location>
        <begin position="350"/>
        <end position="377"/>
    </location>
</feature>
<reference evidence="4" key="1">
    <citation type="journal article" date="2014" name="Int. J. Syst. Evol. Microbiol.">
        <title>Complete genome sequence of Corynebacterium casei LMG S-19264T (=DSM 44701T), isolated from a smear-ripened cheese.</title>
        <authorList>
            <consortium name="US DOE Joint Genome Institute (JGI-PGF)"/>
            <person name="Walter F."/>
            <person name="Albersmeier A."/>
            <person name="Kalinowski J."/>
            <person name="Ruckert C."/>
        </authorList>
    </citation>
    <scope>NUCLEOTIDE SEQUENCE</scope>
    <source>
        <strain evidence="4">CGMCC 1.15447</strain>
    </source>
</reference>
<feature type="transmembrane region" description="Helical" evidence="1">
    <location>
        <begin position="12"/>
        <end position="28"/>
    </location>
</feature>
<feature type="domain" description="MgtC/SapB/SrpB/YhiD N-terminal" evidence="2">
    <location>
        <begin position="16"/>
        <end position="136"/>
    </location>
</feature>
<feature type="transmembrane region" description="Helical" evidence="1">
    <location>
        <begin position="398"/>
        <end position="416"/>
    </location>
</feature>
<evidence type="ECO:0008006" key="6">
    <source>
        <dbReference type="Google" id="ProtNLM"/>
    </source>
</evidence>
<proteinExistence type="predicted"/>
<keyword evidence="1" id="KW-0472">Membrane</keyword>
<keyword evidence="5" id="KW-1185">Reference proteome</keyword>
<gene>
    <name evidence="4" type="ORF">GCM10011507_07030</name>
</gene>
<feature type="transmembrane region" description="Helical" evidence="1">
    <location>
        <begin position="266"/>
        <end position="285"/>
    </location>
</feature>
<feature type="transmembrane region" description="Helical" evidence="1">
    <location>
        <begin position="306"/>
        <end position="330"/>
    </location>
</feature>
<evidence type="ECO:0000256" key="1">
    <source>
        <dbReference type="SAM" id="Phobius"/>
    </source>
</evidence>
<feature type="transmembrane region" description="Helical" evidence="1">
    <location>
        <begin position="40"/>
        <end position="58"/>
    </location>
</feature>
<organism evidence="4 5">
    <name type="scientific">Edaphobacter acidisoli</name>
    <dbReference type="NCBI Taxonomy" id="2040573"/>
    <lineage>
        <taxon>Bacteria</taxon>
        <taxon>Pseudomonadati</taxon>
        <taxon>Acidobacteriota</taxon>
        <taxon>Terriglobia</taxon>
        <taxon>Terriglobales</taxon>
        <taxon>Acidobacteriaceae</taxon>
        <taxon>Edaphobacter</taxon>
    </lineage>
</organism>
<dbReference type="PANTHER" id="PTHR39084">
    <property type="entry name" value="MEMBRANE PROTEIN-RELATED"/>
    <property type="match status" value="1"/>
</dbReference>
<feature type="transmembrane region" description="Helical" evidence="1">
    <location>
        <begin position="103"/>
        <end position="126"/>
    </location>
</feature>
<dbReference type="PANTHER" id="PTHR39084:SF1">
    <property type="entry name" value="DUF4010 DOMAIN-CONTAINING PROTEIN"/>
    <property type="match status" value="1"/>
</dbReference>
<keyword evidence="1" id="KW-1133">Transmembrane helix</keyword>
<protein>
    <recommendedName>
        <fullName evidence="6">MgtC/SapB family protein</fullName>
    </recommendedName>
</protein>
<dbReference type="AlphaFoldDB" id="A0A916W1H0"/>
<evidence type="ECO:0000313" key="5">
    <source>
        <dbReference type="Proteomes" id="UP000648801"/>
    </source>
</evidence>
<evidence type="ECO:0000259" key="2">
    <source>
        <dbReference type="Pfam" id="PF02308"/>
    </source>
</evidence>
<dbReference type="EMBL" id="BMJB01000001">
    <property type="protein sequence ID" value="GGA58252.1"/>
    <property type="molecule type" value="Genomic_DNA"/>
</dbReference>
<feature type="domain" description="DUF4010" evidence="3">
    <location>
        <begin position="183"/>
        <end position="389"/>
    </location>
</feature>
<dbReference type="Proteomes" id="UP000648801">
    <property type="component" value="Unassembled WGS sequence"/>
</dbReference>
<evidence type="ECO:0000259" key="3">
    <source>
        <dbReference type="Pfam" id="PF13194"/>
    </source>
</evidence>